<dbReference type="Gene3D" id="3.40.50.2300">
    <property type="match status" value="1"/>
</dbReference>
<accession>A0A427XPA7</accession>
<name>A0A427XPA7_9TREE</name>
<dbReference type="OrthoDB" id="21225at2759"/>
<reference evidence="2 3" key="1">
    <citation type="submission" date="2018-11" db="EMBL/GenBank/DDBJ databases">
        <title>Genome sequence of Saitozyma podzolica DSM 27192.</title>
        <authorList>
            <person name="Aliyu H."/>
            <person name="Gorte O."/>
            <person name="Ochsenreither K."/>
        </authorList>
    </citation>
    <scope>NUCLEOTIDE SEQUENCE [LARGE SCALE GENOMIC DNA]</scope>
    <source>
        <strain evidence="2 3">DSM 27192</strain>
    </source>
</reference>
<dbReference type="SUPFAM" id="SSF52172">
    <property type="entry name" value="CheY-like"/>
    <property type="match status" value="1"/>
</dbReference>
<evidence type="ECO:0000256" key="1">
    <source>
        <dbReference type="SAM" id="MobiDB-lite"/>
    </source>
</evidence>
<keyword evidence="3" id="KW-1185">Reference proteome</keyword>
<gene>
    <name evidence="2" type="ORF">EHS25_007141</name>
</gene>
<protein>
    <submittedName>
        <fullName evidence="2">Uncharacterized protein</fullName>
    </submittedName>
</protein>
<dbReference type="InterPro" id="IPR011006">
    <property type="entry name" value="CheY-like_superfamily"/>
</dbReference>
<sequence length="212" mass="22726">MADDSGALVSGQACYLVDAQQGHARPHRGPATPAQSGPRVEEELEGYENHGVVHRYRTHVRPNLRLICHVPSVSPADARLDGRPSGNDGDSGSGGLRTALGCWGARNAWASRKLDVLDHPTEIELEVGKVGDDCGWGSAQGLGPADGAHCRRQSDQLQDLNDNAQACADGNDAVFIFDAFQPDPVLLDISMPIKGCFQAAAEMRKVKHARRM</sequence>
<feature type="region of interest" description="Disordered" evidence="1">
    <location>
        <begin position="75"/>
        <end position="94"/>
    </location>
</feature>
<organism evidence="2 3">
    <name type="scientific">Saitozyma podzolica</name>
    <dbReference type="NCBI Taxonomy" id="1890683"/>
    <lineage>
        <taxon>Eukaryota</taxon>
        <taxon>Fungi</taxon>
        <taxon>Dikarya</taxon>
        <taxon>Basidiomycota</taxon>
        <taxon>Agaricomycotina</taxon>
        <taxon>Tremellomycetes</taxon>
        <taxon>Tremellales</taxon>
        <taxon>Trimorphomycetaceae</taxon>
        <taxon>Saitozyma</taxon>
    </lineage>
</organism>
<proteinExistence type="predicted"/>
<comment type="caution">
    <text evidence="2">The sequence shown here is derived from an EMBL/GenBank/DDBJ whole genome shotgun (WGS) entry which is preliminary data.</text>
</comment>
<dbReference type="Proteomes" id="UP000279259">
    <property type="component" value="Unassembled WGS sequence"/>
</dbReference>
<evidence type="ECO:0000313" key="2">
    <source>
        <dbReference type="EMBL" id="RSH80663.1"/>
    </source>
</evidence>
<dbReference type="EMBL" id="RSCD01000034">
    <property type="protein sequence ID" value="RSH80663.1"/>
    <property type="molecule type" value="Genomic_DNA"/>
</dbReference>
<dbReference type="AlphaFoldDB" id="A0A427XPA7"/>
<evidence type="ECO:0000313" key="3">
    <source>
        <dbReference type="Proteomes" id="UP000279259"/>
    </source>
</evidence>